<dbReference type="OrthoDB" id="2132010at2759"/>
<dbReference type="EMBL" id="ML769602">
    <property type="protein sequence ID" value="KAE9392195.1"/>
    <property type="molecule type" value="Genomic_DNA"/>
</dbReference>
<sequence length="83" mass="9548">MDLLLRATCFWQPSLSRSHFGYTPHCLIRAKSGNELHGSYKKEQRSPQLTFIPLFNLLSPSQPSYFSALFYGPVPNDILYQII</sequence>
<evidence type="ECO:0000313" key="2">
    <source>
        <dbReference type="Proteomes" id="UP000799118"/>
    </source>
</evidence>
<evidence type="ECO:0000313" key="1">
    <source>
        <dbReference type="EMBL" id="KAE9392195.1"/>
    </source>
</evidence>
<name>A0A6A4H4I6_9AGAR</name>
<gene>
    <name evidence="1" type="ORF">BT96DRAFT_286031</name>
</gene>
<organism evidence="1 2">
    <name type="scientific">Gymnopus androsaceus JB14</name>
    <dbReference type="NCBI Taxonomy" id="1447944"/>
    <lineage>
        <taxon>Eukaryota</taxon>
        <taxon>Fungi</taxon>
        <taxon>Dikarya</taxon>
        <taxon>Basidiomycota</taxon>
        <taxon>Agaricomycotina</taxon>
        <taxon>Agaricomycetes</taxon>
        <taxon>Agaricomycetidae</taxon>
        <taxon>Agaricales</taxon>
        <taxon>Marasmiineae</taxon>
        <taxon>Omphalotaceae</taxon>
        <taxon>Gymnopus</taxon>
    </lineage>
</organism>
<accession>A0A6A4H4I6</accession>
<protein>
    <submittedName>
        <fullName evidence="1">Uncharacterized protein</fullName>
    </submittedName>
</protein>
<dbReference type="Proteomes" id="UP000799118">
    <property type="component" value="Unassembled WGS sequence"/>
</dbReference>
<proteinExistence type="predicted"/>
<keyword evidence="2" id="KW-1185">Reference proteome</keyword>
<dbReference type="AlphaFoldDB" id="A0A6A4H4I6"/>
<reference evidence="1" key="1">
    <citation type="journal article" date="2019" name="Environ. Microbiol.">
        <title>Fungal ecological strategies reflected in gene transcription - a case study of two litter decomposers.</title>
        <authorList>
            <person name="Barbi F."/>
            <person name="Kohler A."/>
            <person name="Barry K."/>
            <person name="Baskaran P."/>
            <person name="Daum C."/>
            <person name="Fauchery L."/>
            <person name="Ihrmark K."/>
            <person name="Kuo A."/>
            <person name="LaButti K."/>
            <person name="Lipzen A."/>
            <person name="Morin E."/>
            <person name="Grigoriev I.V."/>
            <person name="Henrissat B."/>
            <person name="Lindahl B."/>
            <person name="Martin F."/>
        </authorList>
    </citation>
    <scope>NUCLEOTIDE SEQUENCE</scope>
    <source>
        <strain evidence="1">JB14</strain>
    </source>
</reference>